<name>A0A0P6XUC2_9CHLR</name>
<proteinExistence type="predicted"/>
<comment type="caution">
    <text evidence="2">The sequence shown here is derived from an EMBL/GenBank/DDBJ whole genome shotgun (WGS) entry which is preliminary data.</text>
</comment>
<dbReference type="InterPro" id="IPR003646">
    <property type="entry name" value="SH3-like_bac-type"/>
</dbReference>
<evidence type="ECO:0000313" key="2">
    <source>
        <dbReference type="EMBL" id="KPL88045.1"/>
    </source>
</evidence>
<dbReference type="AlphaFoldDB" id="A0A0P6XUC2"/>
<dbReference type="Gene3D" id="2.30.30.40">
    <property type="entry name" value="SH3 Domains"/>
    <property type="match status" value="1"/>
</dbReference>
<evidence type="ECO:0000259" key="1">
    <source>
        <dbReference type="Pfam" id="PF08239"/>
    </source>
</evidence>
<protein>
    <recommendedName>
        <fullName evidence="1">SH3b domain-containing protein</fullName>
    </recommendedName>
</protein>
<feature type="domain" description="SH3b" evidence="1">
    <location>
        <begin position="23"/>
        <end position="79"/>
    </location>
</feature>
<evidence type="ECO:0000313" key="3">
    <source>
        <dbReference type="Proteomes" id="UP000050502"/>
    </source>
</evidence>
<gene>
    <name evidence="2" type="ORF">SE16_09505</name>
</gene>
<dbReference type="EMBL" id="LGKN01000005">
    <property type="protein sequence ID" value="KPL88045.1"/>
    <property type="molecule type" value="Genomic_DNA"/>
</dbReference>
<dbReference type="PATRIC" id="fig|872965.6.peg.1943"/>
<dbReference type="Proteomes" id="UP000050502">
    <property type="component" value="Unassembled WGS sequence"/>
</dbReference>
<sequence length="85" mass="9610">MEALRPPQLPEERYRVVRVADDDVLNVRNGPGVEYDIVGTLPPDAEGVRIVGDPVQVNDSFWVQIEWNDVQGWVNSFYLAPMQGN</sequence>
<accession>A0A0P6XUC2</accession>
<dbReference type="Pfam" id="PF08239">
    <property type="entry name" value="SH3_3"/>
    <property type="match status" value="1"/>
</dbReference>
<reference evidence="2 3" key="1">
    <citation type="submission" date="2015-07" db="EMBL/GenBank/DDBJ databases">
        <title>Whole genome sequence of Ardenticatena maritima DSM 23922.</title>
        <authorList>
            <person name="Hemp J."/>
            <person name="Ward L.M."/>
            <person name="Pace L.A."/>
            <person name="Fischer W.W."/>
        </authorList>
    </citation>
    <scope>NUCLEOTIDE SEQUENCE [LARGE SCALE GENOMIC DNA]</scope>
    <source>
        <strain evidence="2 3">110S</strain>
    </source>
</reference>
<organism evidence="2 3">
    <name type="scientific">Ardenticatena maritima</name>
    <dbReference type="NCBI Taxonomy" id="872965"/>
    <lineage>
        <taxon>Bacteria</taxon>
        <taxon>Bacillati</taxon>
        <taxon>Chloroflexota</taxon>
        <taxon>Ardenticatenia</taxon>
        <taxon>Ardenticatenales</taxon>
        <taxon>Ardenticatenaceae</taxon>
        <taxon>Ardenticatena</taxon>
    </lineage>
</organism>